<dbReference type="VEuPathDB" id="CryptoDB:Vbra_1727"/>
<evidence type="ECO:0000313" key="3">
    <source>
        <dbReference type="Proteomes" id="UP000041254"/>
    </source>
</evidence>
<organism evidence="2 3">
    <name type="scientific">Vitrella brassicaformis (strain CCMP3155)</name>
    <dbReference type="NCBI Taxonomy" id="1169540"/>
    <lineage>
        <taxon>Eukaryota</taxon>
        <taxon>Sar</taxon>
        <taxon>Alveolata</taxon>
        <taxon>Colpodellida</taxon>
        <taxon>Vitrellaceae</taxon>
        <taxon>Vitrella</taxon>
    </lineage>
</organism>
<keyword evidence="3" id="KW-1185">Reference proteome</keyword>
<name>A0A0G4EUN9_VITBC</name>
<gene>
    <name evidence="2" type="ORF">Vbra_1727</name>
</gene>
<evidence type="ECO:0000256" key="1">
    <source>
        <dbReference type="SAM" id="MobiDB-lite"/>
    </source>
</evidence>
<feature type="region of interest" description="Disordered" evidence="1">
    <location>
        <begin position="48"/>
        <end position="99"/>
    </location>
</feature>
<evidence type="ECO:0000313" key="2">
    <source>
        <dbReference type="EMBL" id="CEM02164.1"/>
    </source>
</evidence>
<dbReference type="AlphaFoldDB" id="A0A0G4EUN9"/>
<accession>A0A0G4EUN9</accession>
<dbReference type="InParanoid" id="A0A0G4EUN9"/>
<sequence>MADTHCPLISLPAILNDSDDLSSEPSPTVNASLASMLDVNPLPREVSASLGSIGQCPGTPKLPGLLEDPTRPRGSIGSVSTLADESPASPSIHIPGSPMCWGSSEGSEQMLCEYRAEVWLQKWHLRWVKRTLVVSSSEVMMFSPHPVTILQRGLTKCLQRQATGRLVSFPSPKSDERGPREAFNRDDIVACRIREHKKLEIMISTRYGGSWRVRCCSLESLPILYRCLSQGKCPTQSAS</sequence>
<dbReference type="EMBL" id="CDMY01000319">
    <property type="protein sequence ID" value="CEM02164.1"/>
    <property type="molecule type" value="Genomic_DNA"/>
</dbReference>
<dbReference type="Proteomes" id="UP000041254">
    <property type="component" value="Unassembled WGS sequence"/>
</dbReference>
<reference evidence="2 3" key="1">
    <citation type="submission" date="2014-11" db="EMBL/GenBank/DDBJ databases">
        <authorList>
            <person name="Zhu J."/>
            <person name="Qi W."/>
            <person name="Song R."/>
        </authorList>
    </citation>
    <scope>NUCLEOTIDE SEQUENCE [LARGE SCALE GENOMIC DNA]</scope>
</reference>
<evidence type="ECO:0008006" key="4">
    <source>
        <dbReference type="Google" id="ProtNLM"/>
    </source>
</evidence>
<proteinExistence type="predicted"/>
<dbReference type="PhylomeDB" id="A0A0G4EUN9"/>
<protein>
    <recommendedName>
        <fullName evidence="4">PH domain-containing protein</fullName>
    </recommendedName>
</protein>